<dbReference type="PROSITE" id="PS50404">
    <property type="entry name" value="GST_NTER"/>
    <property type="match status" value="1"/>
</dbReference>
<dbReference type="SUPFAM" id="SSF52833">
    <property type="entry name" value="Thioredoxin-like"/>
    <property type="match status" value="1"/>
</dbReference>
<dbReference type="GO" id="GO:0016740">
    <property type="term" value="F:transferase activity"/>
    <property type="evidence" value="ECO:0007669"/>
    <property type="project" value="UniProtKB-KW"/>
</dbReference>
<dbReference type="Pfam" id="PF13409">
    <property type="entry name" value="GST_N_2"/>
    <property type="match status" value="1"/>
</dbReference>
<proteinExistence type="inferred from homology"/>
<dbReference type="OMA" id="TRAVMMT"/>
<dbReference type="PANTHER" id="PTHR44051">
    <property type="entry name" value="GLUTATHIONE S-TRANSFERASE-RELATED"/>
    <property type="match status" value="1"/>
</dbReference>
<keyword evidence="5" id="KW-1185">Reference proteome</keyword>
<dbReference type="SFLD" id="SFLDS00019">
    <property type="entry name" value="Glutathione_Transferase_(cytos"/>
    <property type="match status" value="1"/>
</dbReference>
<sequence length="214" mass="24005">MAPIQLYSFPTPNGQKLGIALEELGIPYEPHVINIMKGDNKTPEFTAVNPNQKIPAIVDPDGPDGKPISIFESGAILLYLAEKTGKLLPKDPREKWEVVEWVFWQMAGLGPTFGQFGHFYKFAPQKIEYAIDRYTVESKRLLGVLDKQLEGHDYVVGNEYTIADIAIVTWVDVLTGFYQAGDHLSVSEFKNVVEWSKRVNARPAVQKGKTVCRP</sequence>
<dbReference type="STRING" id="1344416.A0A139AHJ7"/>
<name>A0A139AHJ7_GONPJ</name>
<evidence type="ECO:0000256" key="1">
    <source>
        <dbReference type="ARBA" id="ARBA00007409"/>
    </source>
</evidence>
<dbReference type="AlphaFoldDB" id="A0A139AHJ7"/>
<dbReference type="EMBL" id="KQ965754">
    <property type="protein sequence ID" value="KXS16277.1"/>
    <property type="molecule type" value="Genomic_DNA"/>
</dbReference>
<dbReference type="Gene3D" id="3.40.30.10">
    <property type="entry name" value="Glutaredoxin"/>
    <property type="match status" value="1"/>
</dbReference>
<organism evidence="4 5">
    <name type="scientific">Gonapodya prolifera (strain JEL478)</name>
    <name type="common">Monoblepharis prolifera</name>
    <dbReference type="NCBI Taxonomy" id="1344416"/>
    <lineage>
        <taxon>Eukaryota</taxon>
        <taxon>Fungi</taxon>
        <taxon>Fungi incertae sedis</taxon>
        <taxon>Chytridiomycota</taxon>
        <taxon>Chytridiomycota incertae sedis</taxon>
        <taxon>Monoblepharidomycetes</taxon>
        <taxon>Monoblepharidales</taxon>
        <taxon>Gonapodyaceae</taxon>
        <taxon>Gonapodya</taxon>
    </lineage>
</organism>
<gene>
    <name evidence="4" type="ORF">M427DRAFT_134313</name>
</gene>
<dbReference type="InterPro" id="IPR040079">
    <property type="entry name" value="Glutathione_S-Trfase"/>
</dbReference>
<dbReference type="InterPro" id="IPR010987">
    <property type="entry name" value="Glutathione-S-Trfase_C-like"/>
</dbReference>
<dbReference type="SUPFAM" id="SSF47616">
    <property type="entry name" value="GST C-terminal domain-like"/>
    <property type="match status" value="1"/>
</dbReference>
<evidence type="ECO:0000259" key="2">
    <source>
        <dbReference type="PROSITE" id="PS50404"/>
    </source>
</evidence>
<evidence type="ECO:0000313" key="4">
    <source>
        <dbReference type="EMBL" id="KXS16277.1"/>
    </source>
</evidence>
<dbReference type="InterPro" id="IPR004046">
    <property type="entry name" value="GST_C"/>
</dbReference>
<dbReference type="InterPro" id="IPR004045">
    <property type="entry name" value="Glutathione_S-Trfase_N"/>
</dbReference>
<dbReference type="PROSITE" id="PS50405">
    <property type="entry name" value="GST_CTER"/>
    <property type="match status" value="1"/>
</dbReference>
<dbReference type="CDD" id="cd03178">
    <property type="entry name" value="GST_C_Ure2p_like"/>
    <property type="match status" value="1"/>
</dbReference>
<keyword evidence="4" id="KW-0808">Transferase</keyword>
<dbReference type="Pfam" id="PF00043">
    <property type="entry name" value="GST_C"/>
    <property type="match status" value="1"/>
</dbReference>
<feature type="domain" description="GST N-terminal" evidence="2">
    <location>
        <begin position="1"/>
        <end position="88"/>
    </location>
</feature>
<dbReference type="OrthoDB" id="422574at2759"/>
<dbReference type="SFLD" id="SFLDG00358">
    <property type="entry name" value="Main_(cytGST)"/>
    <property type="match status" value="1"/>
</dbReference>
<protein>
    <submittedName>
        <fullName evidence="4">Glutathione S-transferase domain-containing protein</fullName>
    </submittedName>
</protein>
<dbReference type="Proteomes" id="UP000070544">
    <property type="component" value="Unassembled WGS sequence"/>
</dbReference>
<dbReference type="PANTHER" id="PTHR44051:SF8">
    <property type="entry name" value="GLUTATHIONE S-TRANSFERASE GSTA"/>
    <property type="match status" value="1"/>
</dbReference>
<accession>A0A139AHJ7</accession>
<comment type="similarity">
    <text evidence="1">Belongs to the GST superfamily.</text>
</comment>
<dbReference type="InterPro" id="IPR036249">
    <property type="entry name" value="Thioredoxin-like_sf"/>
</dbReference>
<evidence type="ECO:0000313" key="5">
    <source>
        <dbReference type="Proteomes" id="UP000070544"/>
    </source>
</evidence>
<dbReference type="CDD" id="cd03048">
    <property type="entry name" value="GST_N_Ure2p_like"/>
    <property type="match status" value="1"/>
</dbReference>
<dbReference type="SFLD" id="SFLDG01151">
    <property type="entry name" value="Main.2:_Nu-like"/>
    <property type="match status" value="1"/>
</dbReference>
<feature type="domain" description="GST C-terminal" evidence="3">
    <location>
        <begin position="91"/>
        <end position="214"/>
    </location>
</feature>
<reference evidence="4 5" key="1">
    <citation type="journal article" date="2015" name="Genome Biol. Evol.">
        <title>Phylogenomic analyses indicate that early fungi evolved digesting cell walls of algal ancestors of land plants.</title>
        <authorList>
            <person name="Chang Y."/>
            <person name="Wang S."/>
            <person name="Sekimoto S."/>
            <person name="Aerts A.L."/>
            <person name="Choi C."/>
            <person name="Clum A."/>
            <person name="LaButti K.M."/>
            <person name="Lindquist E.A."/>
            <person name="Yee Ngan C."/>
            <person name="Ohm R.A."/>
            <person name="Salamov A.A."/>
            <person name="Grigoriev I.V."/>
            <person name="Spatafora J.W."/>
            <person name="Berbee M.L."/>
        </authorList>
    </citation>
    <scope>NUCLEOTIDE SEQUENCE [LARGE SCALE GENOMIC DNA]</scope>
    <source>
        <strain evidence="4 5">JEL478</strain>
    </source>
</reference>
<dbReference type="Gene3D" id="1.20.1050.10">
    <property type="match status" value="1"/>
</dbReference>
<evidence type="ECO:0000259" key="3">
    <source>
        <dbReference type="PROSITE" id="PS50405"/>
    </source>
</evidence>
<dbReference type="InterPro" id="IPR036282">
    <property type="entry name" value="Glutathione-S-Trfase_C_sf"/>
</dbReference>